<feature type="transmembrane region" description="Helical" evidence="3">
    <location>
        <begin position="603"/>
        <end position="629"/>
    </location>
</feature>
<keyword evidence="5" id="KW-1185">Reference proteome</keyword>
<reference evidence="4 5" key="1">
    <citation type="journal article" date="2021" name="Elife">
        <title>Chloroplast acquisition without the gene transfer in kleptoplastic sea slugs, Plakobranchus ocellatus.</title>
        <authorList>
            <person name="Maeda T."/>
            <person name="Takahashi S."/>
            <person name="Yoshida T."/>
            <person name="Shimamura S."/>
            <person name="Takaki Y."/>
            <person name="Nagai Y."/>
            <person name="Toyoda A."/>
            <person name="Suzuki Y."/>
            <person name="Arimoto A."/>
            <person name="Ishii H."/>
            <person name="Satoh N."/>
            <person name="Nishiyama T."/>
            <person name="Hasebe M."/>
            <person name="Maruyama T."/>
            <person name="Minagawa J."/>
            <person name="Obokata J."/>
            <person name="Shigenobu S."/>
        </authorList>
    </citation>
    <scope>NUCLEOTIDE SEQUENCE [LARGE SCALE GENOMIC DNA]</scope>
</reference>
<feature type="compositionally biased region" description="Basic and acidic residues" evidence="2">
    <location>
        <begin position="129"/>
        <end position="163"/>
    </location>
</feature>
<evidence type="ECO:0000256" key="1">
    <source>
        <dbReference type="SAM" id="Coils"/>
    </source>
</evidence>
<proteinExistence type="predicted"/>
<evidence type="ECO:0000256" key="2">
    <source>
        <dbReference type="SAM" id="MobiDB-lite"/>
    </source>
</evidence>
<keyword evidence="3" id="KW-0812">Transmembrane</keyword>
<feature type="coiled-coil region" evidence="1">
    <location>
        <begin position="359"/>
        <end position="435"/>
    </location>
</feature>
<accession>A0AAV4B6A2</accession>
<name>A0AAV4B6A2_9GAST</name>
<evidence type="ECO:0000256" key="3">
    <source>
        <dbReference type="SAM" id="Phobius"/>
    </source>
</evidence>
<feature type="compositionally biased region" description="Polar residues" evidence="2">
    <location>
        <begin position="69"/>
        <end position="78"/>
    </location>
</feature>
<dbReference type="EMBL" id="BLXT01004533">
    <property type="protein sequence ID" value="GFO14214.1"/>
    <property type="molecule type" value="Genomic_DNA"/>
</dbReference>
<evidence type="ECO:0000313" key="5">
    <source>
        <dbReference type="Proteomes" id="UP000735302"/>
    </source>
</evidence>
<organism evidence="4 5">
    <name type="scientific">Plakobranchus ocellatus</name>
    <dbReference type="NCBI Taxonomy" id="259542"/>
    <lineage>
        <taxon>Eukaryota</taxon>
        <taxon>Metazoa</taxon>
        <taxon>Spiralia</taxon>
        <taxon>Lophotrochozoa</taxon>
        <taxon>Mollusca</taxon>
        <taxon>Gastropoda</taxon>
        <taxon>Heterobranchia</taxon>
        <taxon>Euthyneura</taxon>
        <taxon>Panpulmonata</taxon>
        <taxon>Sacoglossa</taxon>
        <taxon>Placobranchoidea</taxon>
        <taxon>Plakobranchidae</taxon>
        <taxon>Plakobranchus</taxon>
    </lineage>
</organism>
<evidence type="ECO:0000313" key="4">
    <source>
        <dbReference type="EMBL" id="GFO14214.1"/>
    </source>
</evidence>
<feature type="region of interest" description="Disordered" evidence="2">
    <location>
        <begin position="1"/>
        <end position="253"/>
    </location>
</feature>
<feature type="transmembrane region" description="Helical" evidence="3">
    <location>
        <begin position="573"/>
        <end position="597"/>
    </location>
</feature>
<gene>
    <name evidence="4" type="ORF">PoB_004071900</name>
</gene>
<keyword evidence="3" id="KW-0472">Membrane</keyword>
<sequence>MLCLRIIRPRRSARAPDAESNESGTQEEPEENAAVANDGSAIQADSAGEGASGKDGEKKAPEEGKDEASTVSQAQATDTAKDETDAEEGERRREEREALRSLDDALGRDAISEAGESSIIEASEASSPRVEEKDKKELEKPSEKENIKEEKEDKTADKTEDGFPKVPDNVNGTPEDKPLQENGALDNLLNNKNDDEKTIAEFPSSFKPDDKIDNNVQQSSDQPVKKSVRAVDLKDMQVKSDDNSSLGGISVDPQMDTGSGIDGLVPDSPVGIDAIEGAGSDEDSDYPEEAMLPLKKGGDGYRKQTSLLTGKTYNNINTQAMVQSGDIEFRKPVPNHTLVLQGSGKEATPLEMVISSKMAADTQEELVSALEKVRTLRVKVTEVEKDVVEAQTDAYDARKEAIEAKNQAIQAKQEATEAMEEATAAKRDIARKRQDINALYTAPSTLSTTNPQSIELSSLPNTAGNALGINTTSQSAGTEDITSHQSCVGPTSVQPHLRAGELVPDGIDRLARTGSEAITNTTGSVTSAMTQARTLAQDGRAINGRLEGSMQDIRDTGMALKNQTTFVSIWGGFFLRLSVLLVLLGGAGHLVVSFITALNDESYIKLGVFGFILVCIFMPAAVLLIYLLAKSNVSALYKATRELNAAKKSSTSAVNHATVTFSDHVVELPTLNHVDDGMDEISLGSEASRETAPASQPADALRSDGSENPAFQNDMLV</sequence>
<keyword evidence="3" id="KW-1133">Transmembrane helix</keyword>
<feature type="compositionally biased region" description="Basic and acidic residues" evidence="2">
    <location>
        <begin position="229"/>
        <end position="242"/>
    </location>
</feature>
<dbReference type="AlphaFoldDB" id="A0AAV4B6A2"/>
<comment type="caution">
    <text evidence="4">The sequence shown here is derived from an EMBL/GenBank/DDBJ whole genome shotgun (WGS) entry which is preliminary data.</text>
</comment>
<feature type="compositionally biased region" description="Low complexity" evidence="2">
    <location>
        <begin position="112"/>
        <end position="127"/>
    </location>
</feature>
<keyword evidence="1" id="KW-0175">Coiled coil</keyword>
<feature type="region of interest" description="Disordered" evidence="2">
    <location>
        <begin position="685"/>
        <end position="717"/>
    </location>
</feature>
<feature type="compositionally biased region" description="Basic and acidic residues" evidence="2">
    <location>
        <begin position="52"/>
        <end position="68"/>
    </location>
</feature>
<protein>
    <submittedName>
        <fullName evidence="4">Uncharacterized protein</fullName>
    </submittedName>
</protein>
<feature type="compositionally biased region" description="Basic and acidic residues" evidence="2">
    <location>
        <begin position="79"/>
        <end position="111"/>
    </location>
</feature>
<dbReference type="Proteomes" id="UP000735302">
    <property type="component" value="Unassembled WGS sequence"/>
</dbReference>